<comment type="subcellular location">
    <subcellularLocation>
        <location evidence="1 6">Cell membrane</location>
        <topology evidence="1 6">Multi-pass membrane protein</topology>
    </subcellularLocation>
</comment>
<evidence type="ECO:0000256" key="6">
    <source>
        <dbReference type="RuleBase" id="RU366058"/>
    </source>
</evidence>
<comment type="similarity">
    <text evidence="6">Belongs to the TVP38/TMEM64 family.</text>
</comment>
<accession>A0A1H6MRD3</accession>
<reference evidence="9" key="1">
    <citation type="submission" date="2016-10" db="EMBL/GenBank/DDBJ databases">
        <authorList>
            <person name="Varghese N."/>
            <person name="Submissions S."/>
        </authorList>
    </citation>
    <scope>NUCLEOTIDE SEQUENCE [LARGE SCALE GENOMIC DNA]</scope>
    <source>
        <strain evidence="9">DSM 17616</strain>
    </source>
</reference>
<dbReference type="RefSeq" id="WP_218141389.1">
    <property type="nucleotide sequence ID" value="NZ_FNXF01000013.1"/>
</dbReference>
<proteinExistence type="inferred from homology"/>
<dbReference type="Pfam" id="PF09335">
    <property type="entry name" value="VTT_dom"/>
    <property type="match status" value="1"/>
</dbReference>
<evidence type="ECO:0000256" key="5">
    <source>
        <dbReference type="ARBA" id="ARBA00023136"/>
    </source>
</evidence>
<dbReference type="EMBL" id="FNXF01000013">
    <property type="protein sequence ID" value="SEI04504.1"/>
    <property type="molecule type" value="Genomic_DNA"/>
</dbReference>
<evidence type="ECO:0000256" key="2">
    <source>
        <dbReference type="ARBA" id="ARBA00022475"/>
    </source>
</evidence>
<gene>
    <name evidence="8" type="ORF">SAMN05660691_03053</name>
</gene>
<sequence length="257" mass="28075">MTSDTAQNSKAAKSDAKPRSKMSALFGVAGSLLFVAIVLVLLVHFGVHEEVLHLLQWFKQQGAWAPVLFMLIMAAVVVLLLPGALFTVGAGFVFGVAAGSVYVLLGTTVGAVLAFLIARYCFGQRAREFVMARAKLKLVNDELTPNGWKIVLLTRLIPFFPGKISNYFFGLTQFSLRGYIGGSLLGFIPFTVHNVYLGSLIADISSFDFTSRERSVWEWGLYAGGLLAAIAVIIYLNRLASRALAQYTEQDTQKEPD</sequence>
<evidence type="ECO:0000313" key="9">
    <source>
        <dbReference type="Proteomes" id="UP000199371"/>
    </source>
</evidence>
<keyword evidence="5 6" id="KW-0472">Membrane</keyword>
<evidence type="ECO:0000259" key="7">
    <source>
        <dbReference type="Pfam" id="PF09335"/>
    </source>
</evidence>
<feature type="domain" description="VTT" evidence="7">
    <location>
        <begin position="81"/>
        <end position="199"/>
    </location>
</feature>
<dbReference type="InterPro" id="IPR015414">
    <property type="entry name" value="TMEM64"/>
</dbReference>
<keyword evidence="2 6" id="KW-1003">Cell membrane</keyword>
<feature type="transmembrane region" description="Helical" evidence="6">
    <location>
        <begin position="176"/>
        <end position="196"/>
    </location>
</feature>
<dbReference type="PANTHER" id="PTHR12677:SF59">
    <property type="entry name" value="GOLGI APPARATUS MEMBRANE PROTEIN TVP38-RELATED"/>
    <property type="match status" value="1"/>
</dbReference>
<dbReference type="AlphaFoldDB" id="A0A1H6MRD3"/>
<dbReference type="InterPro" id="IPR032816">
    <property type="entry name" value="VTT_dom"/>
</dbReference>
<dbReference type="Proteomes" id="UP000199371">
    <property type="component" value="Unassembled WGS sequence"/>
</dbReference>
<keyword evidence="4 6" id="KW-1133">Transmembrane helix</keyword>
<feature type="transmembrane region" description="Helical" evidence="6">
    <location>
        <begin position="216"/>
        <end position="236"/>
    </location>
</feature>
<evidence type="ECO:0000256" key="3">
    <source>
        <dbReference type="ARBA" id="ARBA00022692"/>
    </source>
</evidence>
<keyword evidence="9" id="KW-1185">Reference proteome</keyword>
<dbReference type="PANTHER" id="PTHR12677">
    <property type="entry name" value="GOLGI APPARATUS MEMBRANE PROTEIN TVP38-RELATED"/>
    <property type="match status" value="1"/>
</dbReference>
<name>A0A1H6MRD3_9GAMM</name>
<feature type="transmembrane region" description="Helical" evidence="6">
    <location>
        <begin position="68"/>
        <end position="94"/>
    </location>
</feature>
<dbReference type="GO" id="GO:0005886">
    <property type="term" value="C:plasma membrane"/>
    <property type="evidence" value="ECO:0007669"/>
    <property type="project" value="UniProtKB-SubCell"/>
</dbReference>
<dbReference type="STRING" id="173990.SAMN05660691_03053"/>
<feature type="transmembrane region" description="Helical" evidence="6">
    <location>
        <begin position="24"/>
        <end position="47"/>
    </location>
</feature>
<feature type="transmembrane region" description="Helical" evidence="6">
    <location>
        <begin position="100"/>
        <end position="122"/>
    </location>
</feature>
<keyword evidence="3 6" id="KW-0812">Transmembrane</keyword>
<protein>
    <recommendedName>
        <fullName evidence="6">TVP38/TMEM64 family membrane protein</fullName>
    </recommendedName>
</protein>
<organism evidence="8 9">
    <name type="scientific">Rheinheimera pacifica</name>
    <dbReference type="NCBI Taxonomy" id="173990"/>
    <lineage>
        <taxon>Bacteria</taxon>
        <taxon>Pseudomonadati</taxon>
        <taxon>Pseudomonadota</taxon>
        <taxon>Gammaproteobacteria</taxon>
        <taxon>Chromatiales</taxon>
        <taxon>Chromatiaceae</taxon>
        <taxon>Rheinheimera</taxon>
    </lineage>
</organism>
<evidence type="ECO:0000256" key="4">
    <source>
        <dbReference type="ARBA" id="ARBA00022989"/>
    </source>
</evidence>
<evidence type="ECO:0000313" key="8">
    <source>
        <dbReference type="EMBL" id="SEI04504.1"/>
    </source>
</evidence>
<evidence type="ECO:0000256" key="1">
    <source>
        <dbReference type="ARBA" id="ARBA00004651"/>
    </source>
</evidence>